<organism evidence="1 2">
    <name type="scientific">Olea europaea subsp. europaea</name>
    <dbReference type="NCBI Taxonomy" id="158383"/>
    <lineage>
        <taxon>Eukaryota</taxon>
        <taxon>Viridiplantae</taxon>
        <taxon>Streptophyta</taxon>
        <taxon>Embryophyta</taxon>
        <taxon>Tracheophyta</taxon>
        <taxon>Spermatophyta</taxon>
        <taxon>Magnoliopsida</taxon>
        <taxon>eudicotyledons</taxon>
        <taxon>Gunneridae</taxon>
        <taxon>Pentapetalae</taxon>
        <taxon>asterids</taxon>
        <taxon>lamiids</taxon>
        <taxon>Lamiales</taxon>
        <taxon>Oleaceae</taxon>
        <taxon>Oleeae</taxon>
        <taxon>Olea</taxon>
    </lineage>
</organism>
<dbReference type="Proteomes" id="UP000594638">
    <property type="component" value="Unassembled WGS sequence"/>
</dbReference>
<keyword evidence="2" id="KW-1185">Reference proteome</keyword>
<proteinExistence type="predicted"/>
<evidence type="ECO:0000313" key="2">
    <source>
        <dbReference type="Proteomes" id="UP000594638"/>
    </source>
</evidence>
<protein>
    <submittedName>
        <fullName evidence="1">Uncharacterized protein</fullName>
    </submittedName>
</protein>
<dbReference type="OrthoDB" id="1930729at2759"/>
<comment type="caution">
    <text evidence="1">The sequence shown here is derived from an EMBL/GenBank/DDBJ whole genome shotgun (WGS) entry which is preliminary data.</text>
</comment>
<reference evidence="1 2" key="1">
    <citation type="submission" date="2019-12" db="EMBL/GenBank/DDBJ databases">
        <authorList>
            <person name="Alioto T."/>
            <person name="Alioto T."/>
            <person name="Gomez Garrido J."/>
        </authorList>
    </citation>
    <scope>NUCLEOTIDE SEQUENCE [LARGE SCALE GENOMIC DNA]</scope>
</reference>
<gene>
    <name evidence="1" type="ORF">OLEA9_A101350</name>
</gene>
<evidence type="ECO:0000313" key="1">
    <source>
        <dbReference type="EMBL" id="CAA3028198.1"/>
    </source>
</evidence>
<name>A0A8S0V4U1_OLEEU</name>
<accession>A0A8S0V4U1</accession>
<sequence>MDAEDIVNVKISNRCRMKLIDEVFYSLDDKYQDLFTNSCFGRLLSLRNIKLASQLFHQLILRSTSTSKENEVFIKVGDKLARFGLQEFILVTGLKVGDLENEDPKLGQNSRLVKERFKRSNSKIKRDDELLKPFWKEFGPFDDEADPKLDNVLLRMKVKKNLRVTMLNQVLLAHNVLRHRIDHLCLAIYIHPR</sequence>
<dbReference type="Gramene" id="OE9A101350T1">
    <property type="protein sequence ID" value="OE9A101350C1"/>
    <property type="gene ID" value="OE9A101350"/>
</dbReference>
<dbReference type="AlphaFoldDB" id="A0A8S0V4U1"/>
<dbReference type="PANTHER" id="PTHR48449:SF1">
    <property type="entry name" value="DUF1985 DOMAIN-CONTAINING PROTEIN"/>
    <property type="match status" value="1"/>
</dbReference>
<dbReference type="EMBL" id="CACTIH010009244">
    <property type="protein sequence ID" value="CAA3028198.1"/>
    <property type="molecule type" value="Genomic_DNA"/>
</dbReference>
<dbReference type="PANTHER" id="PTHR48449">
    <property type="entry name" value="DUF1985 DOMAIN-CONTAINING PROTEIN"/>
    <property type="match status" value="1"/>
</dbReference>